<dbReference type="Gene3D" id="1.10.357.10">
    <property type="entry name" value="Tetracycline Repressor, domain 2"/>
    <property type="match status" value="1"/>
</dbReference>
<evidence type="ECO:0000313" key="4">
    <source>
        <dbReference type="EMBL" id="CFX14358.1"/>
    </source>
</evidence>
<dbReference type="PRINTS" id="PR00455">
    <property type="entry name" value="HTHTETR"/>
</dbReference>
<evidence type="ECO:0000259" key="3">
    <source>
        <dbReference type="PROSITE" id="PS50977"/>
    </source>
</evidence>
<dbReference type="STRING" id="690567.595"/>
<dbReference type="PANTHER" id="PTHR30055:SF226">
    <property type="entry name" value="HTH-TYPE TRANSCRIPTIONAL REGULATOR PKSA"/>
    <property type="match status" value="1"/>
</dbReference>
<protein>
    <submittedName>
        <fullName evidence="4">Tetracycline transcriptional regulator, TetR-related, C-terminal</fullName>
    </submittedName>
</protein>
<reference evidence="4 5" key="1">
    <citation type="submission" date="2015-03" db="EMBL/GenBank/DDBJ databases">
        <authorList>
            <person name="Murphy D."/>
        </authorList>
    </citation>
    <scope>NUCLEOTIDE SEQUENCE [LARGE SCALE GENOMIC DNA]</scope>
    <source>
        <strain evidence="4 5">OL-4</strain>
    </source>
</reference>
<dbReference type="InterPro" id="IPR009057">
    <property type="entry name" value="Homeodomain-like_sf"/>
</dbReference>
<dbReference type="AlphaFoldDB" id="A0A0E3W2Q5"/>
<dbReference type="OrthoDB" id="6430772at2"/>
<dbReference type="Pfam" id="PF00440">
    <property type="entry name" value="TetR_N"/>
    <property type="match status" value="1"/>
</dbReference>
<dbReference type="InterPro" id="IPR001647">
    <property type="entry name" value="HTH_TetR"/>
</dbReference>
<dbReference type="Proteomes" id="UP000045545">
    <property type="component" value="Unassembled WGS sequence"/>
</dbReference>
<keyword evidence="5" id="KW-1185">Reference proteome</keyword>
<feature type="domain" description="HTH tetR-type" evidence="3">
    <location>
        <begin position="2"/>
        <end position="62"/>
    </location>
</feature>
<keyword evidence="1 2" id="KW-0238">DNA-binding</keyword>
<sequence>MSDGKTKVIEAALHVISELGINGATVRGIAEEAGISTGAIYHYYHSKEDILYDIFDQGLTASNRIAEISLKGEKSRQEITDDIYASMVERFGKSAENRLQFYLAHEAMLGNTELQNKFIEKYNDWISRVEDILLSAYQAQPHRLNRALAAWLIAAVDGIVMQLILNVGAAEGDDILAVFDLLLEEGIPHFLKIMQDRC</sequence>
<dbReference type="PANTHER" id="PTHR30055">
    <property type="entry name" value="HTH-TYPE TRANSCRIPTIONAL REGULATOR RUTR"/>
    <property type="match status" value="1"/>
</dbReference>
<dbReference type="GO" id="GO:0000976">
    <property type="term" value="F:transcription cis-regulatory region binding"/>
    <property type="evidence" value="ECO:0007669"/>
    <property type="project" value="TreeGrafter"/>
</dbReference>
<dbReference type="RefSeq" id="WP_046495636.1">
    <property type="nucleotide sequence ID" value="NZ_CGIH01000008.1"/>
</dbReference>
<evidence type="ECO:0000256" key="2">
    <source>
        <dbReference type="PROSITE-ProRule" id="PRU00335"/>
    </source>
</evidence>
<dbReference type="SUPFAM" id="SSF46689">
    <property type="entry name" value="Homeodomain-like"/>
    <property type="match status" value="1"/>
</dbReference>
<dbReference type="SUPFAM" id="SSF48498">
    <property type="entry name" value="Tetracyclin repressor-like, C-terminal domain"/>
    <property type="match status" value="1"/>
</dbReference>
<accession>A0A0E3W2Q5</accession>
<gene>
    <name evidence="4" type="ORF">595</name>
</gene>
<proteinExistence type="predicted"/>
<organism evidence="4 5">
    <name type="scientific">Syntrophomonas zehnderi OL-4</name>
    <dbReference type="NCBI Taxonomy" id="690567"/>
    <lineage>
        <taxon>Bacteria</taxon>
        <taxon>Bacillati</taxon>
        <taxon>Bacillota</taxon>
        <taxon>Clostridia</taxon>
        <taxon>Eubacteriales</taxon>
        <taxon>Syntrophomonadaceae</taxon>
        <taxon>Syntrophomonas</taxon>
    </lineage>
</organism>
<dbReference type="EMBL" id="CGIH01000008">
    <property type="protein sequence ID" value="CFX14358.1"/>
    <property type="molecule type" value="Genomic_DNA"/>
</dbReference>
<dbReference type="PROSITE" id="PS50977">
    <property type="entry name" value="HTH_TETR_2"/>
    <property type="match status" value="1"/>
</dbReference>
<dbReference type="InterPro" id="IPR036271">
    <property type="entry name" value="Tet_transcr_reg_TetR-rel_C_sf"/>
</dbReference>
<name>A0A0E3W2Q5_9FIRM</name>
<dbReference type="InterPro" id="IPR050109">
    <property type="entry name" value="HTH-type_TetR-like_transc_reg"/>
</dbReference>
<evidence type="ECO:0000256" key="1">
    <source>
        <dbReference type="ARBA" id="ARBA00023125"/>
    </source>
</evidence>
<feature type="DNA-binding region" description="H-T-H motif" evidence="2">
    <location>
        <begin position="25"/>
        <end position="44"/>
    </location>
</feature>
<dbReference type="GO" id="GO:0003700">
    <property type="term" value="F:DNA-binding transcription factor activity"/>
    <property type="evidence" value="ECO:0007669"/>
    <property type="project" value="TreeGrafter"/>
</dbReference>
<evidence type="ECO:0000313" key="5">
    <source>
        <dbReference type="Proteomes" id="UP000045545"/>
    </source>
</evidence>